<reference evidence="8" key="1">
    <citation type="journal article" date="2018" name="Nat. Microbiol.">
        <title>Leveraging single-cell genomics to expand the fungal tree of life.</title>
        <authorList>
            <person name="Ahrendt S.R."/>
            <person name="Quandt C.A."/>
            <person name="Ciobanu D."/>
            <person name="Clum A."/>
            <person name="Salamov A."/>
            <person name="Andreopoulos B."/>
            <person name="Cheng J.F."/>
            <person name="Woyke T."/>
            <person name="Pelin A."/>
            <person name="Henrissat B."/>
            <person name="Reynolds N.K."/>
            <person name="Benny G.L."/>
            <person name="Smith M.E."/>
            <person name="James T.Y."/>
            <person name="Grigoriev I.V."/>
        </authorList>
    </citation>
    <scope>NUCLEOTIDE SEQUENCE [LARGE SCALE GENOMIC DNA]</scope>
    <source>
        <strain evidence="8">RSA 468</strain>
    </source>
</reference>
<comment type="similarity">
    <text evidence="1">Belongs to the protein kinase superfamily. ADCK protein kinase family.</text>
</comment>
<dbReference type="InterPro" id="IPR034646">
    <property type="entry name" value="ADCK3_dom"/>
</dbReference>
<evidence type="ECO:0000256" key="3">
    <source>
        <dbReference type="ARBA" id="ARBA00022741"/>
    </source>
</evidence>
<evidence type="ECO:0000256" key="2">
    <source>
        <dbReference type="ARBA" id="ARBA00022679"/>
    </source>
</evidence>
<keyword evidence="8" id="KW-1185">Reference proteome</keyword>
<keyword evidence="4" id="KW-0067">ATP-binding</keyword>
<dbReference type="EMBL" id="ML002642">
    <property type="protein sequence ID" value="RKP36504.1"/>
    <property type="molecule type" value="Genomic_DNA"/>
</dbReference>
<evidence type="ECO:0000313" key="8">
    <source>
        <dbReference type="Proteomes" id="UP000268162"/>
    </source>
</evidence>
<dbReference type="STRING" id="215637.A0A4P9ZSH0"/>
<evidence type="ECO:0000256" key="5">
    <source>
        <dbReference type="SAM" id="MobiDB-lite"/>
    </source>
</evidence>
<proteinExistence type="inferred from homology"/>
<dbReference type="Proteomes" id="UP000268162">
    <property type="component" value="Unassembled WGS sequence"/>
</dbReference>
<dbReference type="GO" id="GO:0006744">
    <property type="term" value="P:ubiquinone biosynthetic process"/>
    <property type="evidence" value="ECO:0007669"/>
    <property type="project" value="TreeGrafter"/>
</dbReference>
<feature type="domain" description="ABC1 atypical kinase-like" evidence="6">
    <location>
        <begin position="245"/>
        <end position="491"/>
    </location>
</feature>
<dbReference type="GO" id="GO:0016740">
    <property type="term" value="F:transferase activity"/>
    <property type="evidence" value="ECO:0007669"/>
    <property type="project" value="UniProtKB-KW"/>
</dbReference>
<evidence type="ECO:0000259" key="6">
    <source>
        <dbReference type="Pfam" id="PF03109"/>
    </source>
</evidence>
<accession>A0A4P9ZSH0</accession>
<dbReference type="InterPro" id="IPR011009">
    <property type="entry name" value="Kinase-like_dom_sf"/>
</dbReference>
<dbReference type="PANTHER" id="PTHR43851:SF3">
    <property type="entry name" value="COENZYME Q8"/>
    <property type="match status" value="1"/>
</dbReference>
<protein>
    <submittedName>
        <fullName evidence="7">ABC1 family-domain-containing protein</fullName>
    </submittedName>
</protein>
<evidence type="ECO:0000256" key="1">
    <source>
        <dbReference type="ARBA" id="ARBA00009670"/>
    </source>
</evidence>
<keyword evidence="2" id="KW-0808">Transferase</keyword>
<dbReference type="InterPro" id="IPR004147">
    <property type="entry name" value="ABC1_dom"/>
</dbReference>
<gene>
    <name evidence="7" type="ORF">BJ085DRAFT_42793</name>
</gene>
<name>A0A4P9ZSH0_9FUNG</name>
<keyword evidence="3" id="KW-0547">Nucleotide-binding</keyword>
<dbReference type="Pfam" id="PF03109">
    <property type="entry name" value="ABC1"/>
    <property type="match status" value="1"/>
</dbReference>
<dbReference type="PANTHER" id="PTHR43851">
    <property type="match status" value="1"/>
</dbReference>
<organism evidence="7 8">
    <name type="scientific">Dimargaris cristalligena</name>
    <dbReference type="NCBI Taxonomy" id="215637"/>
    <lineage>
        <taxon>Eukaryota</taxon>
        <taxon>Fungi</taxon>
        <taxon>Fungi incertae sedis</taxon>
        <taxon>Zoopagomycota</taxon>
        <taxon>Kickxellomycotina</taxon>
        <taxon>Dimargaritomycetes</taxon>
        <taxon>Dimargaritales</taxon>
        <taxon>Dimargaritaceae</taxon>
        <taxon>Dimargaris</taxon>
    </lineage>
</organism>
<feature type="compositionally biased region" description="Basic and acidic residues" evidence="5">
    <location>
        <begin position="102"/>
        <end position="115"/>
    </location>
</feature>
<dbReference type="GO" id="GO:0005524">
    <property type="term" value="F:ATP binding"/>
    <property type="evidence" value="ECO:0007669"/>
    <property type="project" value="UniProtKB-KW"/>
</dbReference>
<evidence type="ECO:0000313" key="7">
    <source>
        <dbReference type="EMBL" id="RKP36504.1"/>
    </source>
</evidence>
<evidence type="ECO:0000256" key="4">
    <source>
        <dbReference type="ARBA" id="ARBA00022840"/>
    </source>
</evidence>
<dbReference type="SUPFAM" id="SSF56112">
    <property type="entry name" value="Protein kinase-like (PK-like)"/>
    <property type="match status" value="1"/>
</dbReference>
<dbReference type="AlphaFoldDB" id="A0A4P9ZSH0"/>
<feature type="region of interest" description="Disordered" evidence="5">
    <location>
        <begin position="48"/>
        <end position="126"/>
    </location>
</feature>
<dbReference type="InterPro" id="IPR051409">
    <property type="entry name" value="Atypical_kinase_ADCK"/>
</dbReference>
<dbReference type="CDD" id="cd13970">
    <property type="entry name" value="ABC1_ADCK3"/>
    <property type="match status" value="1"/>
</dbReference>
<sequence>MSSQRLADTAILLRATAGFFKQYARLHVRQAEYIYRSSSLFTADPTKVEPSIHVTPSPGSPPPHSSYSNNQPHTDLGTAPQPAEAASPIHPTPDSHSGFVKESVHSDPPRRHEQVARPLQANDTMPAPLPAAAEAALDHPEAAPSTPVEPIPTLREARMPASRTGRLFHYGSLAAGIGLGALSENVKRAVGLSSEQGSAFVSRANVDRLVNKLSQMRGAALKLGQMLSIQDNHALSPDLARILNRVQKSANYMPIRQMTKVMTDELGPEWRSGYTQFTDVPFAAASIGQVHVGFIDLGGADQTVPVAVKVQYPGVADSIDNDLDNLRTLLIMGNFLPKGLYLDNTIRVSQRELKWETDYVREARCIDRFRELLREDPDFIVPIVIPERSTAKVLTTELLKGVSITEVAEMDQATRDWVGTKILDLSLREIFDFQFMQTDPNWSNFLYDPATHRIGLLDFGASREFDDRFTDLYLAVLEAASRGDRDQCRHYSQELGFLTGYETKQMTDIHVDSVLALGEPFFQTGAKQGPTSDLPLYAFGQQTVIKRVEKNIPYMLEHRLTPPPEETYSLHRKLSGAFLLCNKLKARVPATQLFRDTVRRYRLRKATEISGSSEQSV</sequence>